<dbReference type="GO" id="GO:0043590">
    <property type="term" value="C:bacterial nucleoid"/>
    <property type="evidence" value="ECO:0007669"/>
    <property type="project" value="TreeGrafter"/>
</dbReference>
<accession>A0A4U0PZR7</accession>
<dbReference type="Pfam" id="PF04381">
    <property type="entry name" value="RdgC"/>
    <property type="match status" value="1"/>
</dbReference>
<feature type="compositionally biased region" description="Basic residues" evidence="6">
    <location>
        <begin position="23"/>
        <end position="38"/>
    </location>
</feature>
<keyword evidence="5" id="KW-0233">DNA recombination</keyword>
<evidence type="ECO:0000256" key="2">
    <source>
        <dbReference type="ARBA" id="ARBA00008657"/>
    </source>
</evidence>
<dbReference type="NCBIfam" id="NF001464">
    <property type="entry name" value="PRK00321.1-5"/>
    <property type="match status" value="1"/>
</dbReference>
<organism evidence="7 8">
    <name type="scientific">Chitiniphilus eburneus</name>
    <dbReference type="NCBI Taxonomy" id="2571148"/>
    <lineage>
        <taxon>Bacteria</taxon>
        <taxon>Pseudomonadati</taxon>
        <taxon>Pseudomonadota</taxon>
        <taxon>Betaproteobacteria</taxon>
        <taxon>Neisseriales</taxon>
        <taxon>Chitinibacteraceae</taxon>
        <taxon>Chitiniphilus</taxon>
    </lineage>
</organism>
<protein>
    <recommendedName>
        <fullName evidence="3">Recombination-associated protein RdgC</fullName>
    </recommendedName>
</protein>
<evidence type="ECO:0000313" key="8">
    <source>
        <dbReference type="Proteomes" id="UP000310016"/>
    </source>
</evidence>
<keyword evidence="8" id="KW-1185">Reference proteome</keyword>
<dbReference type="GO" id="GO:0000018">
    <property type="term" value="P:regulation of DNA recombination"/>
    <property type="evidence" value="ECO:0007669"/>
    <property type="project" value="TreeGrafter"/>
</dbReference>
<gene>
    <name evidence="7" type="ORF">FAZ21_09160</name>
</gene>
<evidence type="ECO:0000256" key="4">
    <source>
        <dbReference type="ARBA" id="ARBA00022490"/>
    </source>
</evidence>
<reference evidence="7 8" key="1">
    <citation type="submission" date="2019-04" db="EMBL/GenBank/DDBJ databases">
        <title>Chitiniphilus eburnea sp. nov., a novel chitinolytic bacterium isolated from aquaculture sludge.</title>
        <authorList>
            <person name="Sheng M."/>
        </authorList>
    </citation>
    <scope>NUCLEOTIDE SEQUENCE [LARGE SCALE GENOMIC DNA]</scope>
    <source>
        <strain evidence="7 8">HX-2-15</strain>
    </source>
</reference>
<comment type="similarity">
    <text evidence="2">Belongs to the RdgC family.</text>
</comment>
<feature type="compositionally biased region" description="Basic residues" evidence="6">
    <location>
        <begin position="50"/>
        <end position="65"/>
    </location>
</feature>
<feature type="region of interest" description="Disordered" evidence="6">
    <location>
        <begin position="1"/>
        <end position="82"/>
    </location>
</feature>
<dbReference type="PANTHER" id="PTHR38103">
    <property type="entry name" value="RECOMBINATION-ASSOCIATED PROTEIN RDGC"/>
    <property type="match status" value="1"/>
</dbReference>
<dbReference type="AlphaFoldDB" id="A0A4U0PZR7"/>
<dbReference type="PANTHER" id="PTHR38103:SF1">
    <property type="entry name" value="RECOMBINATION-ASSOCIATED PROTEIN RDGC"/>
    <property type="match status" value="1"/>
</dbReference>
<name>A0A4U0PZR7_9NEIS</name>
<dbReference type="GO" id="GO:0003690">
    <property type="term" value="F:double-stranded DNA binding"/>
    <property type="evidence" value="ECO:0007669"/>
    <property type="project" value="TreeGrafter"/>
</dbReference>
<dbReference type="Proteomes" id="UP000310016">
    <property type="component" value="Unassembled WGS sequence"/>
</dbReference>
<comment type="caution">
    <text evidence="7">The sequence shown here is derived from an EMBL/GenBank/DDBJ whole genome shotgun (WGS) entry which is preliminary data.</text>
</comment>
<evidence type="ECO:0000256" key="5">
    <source>
        <dbReference type="ARBA" id="ARBA00023172"/>
    </source>
</evidence>
<evidence type="ECO:0000256" key="3">
    <source>
        <dbReference type="ARBA" id="ARBA00022296"/>
    </source>
</evidence>
<sequence>MLPRPVAASRNPAGAPVPQNRTPPRRPQQRRRPGRRTRPPPQNRMAPPPRHLRRARRLVLRRHGPRSAQPGAAPAQPSEGDVPMLTRNATLYRLAPDHALSADSIADCLAKRPWMPCGAMDLSTQGWVPPAPHAPELYAYAQQDAVLVALKTEEKILPAIVVKQEAEYRIAQIEAEEHRKVGRKEAKALRERVADELLPKAFTRSRVQRAIIDLQAGLVIVDAAAASKAEQLLSALREVLGSLPARLIDTQTTPQTAMTLWLENADAGDFDLGQTAHLRAPGTEGAEAKLAHQPMDSDEVTRHLGAGKLVEHLALTWQDRLSFVLTSTLALKKLAMLDVLRDELKDADAADQAAIFDSNLVLTLGELRKLVPALIAALGGEVRP</sequence>
<dbReference type="InterPro" id="IPR007476">
    <property type="entry name" value="RdgC"/>
</dbReference>
<feature type="compositionally biased region" description="Low complexity" evidence="6">
    <location>
        <begin position="66"/>
        <end position="78"/>
    </location>
</feature>
<comment type="subcellular location">
    <subcellularLocation>
        <location evidence="1">Cytoplasm</location>
        <location evidence="1">Nucleoid</location>
    </subcellularLocation>
</comment>
<proteinExistence type="inferred from homology"/>
<dbReference type="OrthoDB" id="5290530at2"/>
<evidence type="ECO:0000256" key="1">
    <source>
        <dbReference type="ARBA" id="ARBA00004453"/>
    </source>
</evidence>
<evidence type="ECO:0000256" key="6">
    <source>
        <dbReference type="SAM" id="MobiDB-lite"/>
    </source>
</evidence>
<keyword evidence="4" id="KW-0963">Cytoplasm</keyword>
<dbReference type="EMBL" id="SUMF01000008">
    <property type="protein sequence ID" value="TJZ73780.1"/>
    <property type="molecule type" value="Genomic_DNA"/>
</dbReference>
<dbReference type="GO" id="GO:0006310">
    <property type="term" value="P:DNA recombination"/>
    <property type="evidence" value="ECO:0007669"/>
    <property type="project" value="UniProtKB-KW"/>
</dbReference>
<evidence type="ECO:0000313" key="7">
    <source>
        <dbReference type="EMBL" id="TJZ73780.1"/>
    </source>
</evidence>
<feature type="compositionally biased region" description="Pro residues" evidence="6">
    <location>
        <begin position="39"/>
        <end position="49"/>
    </location>
</feature>